<dbReference type="NCBIfam" id="TIGR01549">
    <property type="entry name" value="HAD-SF-IA-v1"/>
    <property type="match status" value="1"/>
</dbReference>
<dbReference type="PRINTS" id="PR00413">
    <property type="entry name" value="HADHALOGNASE"/>
</dbReference>
<proteinExistence type="predicted"/>
<comment type="caution">
    <text evidence="1">The sequence shown here is derived from an EMBL/GenBank/DDBJ whole genome shotgun (WGS) entry which is preliminary data.</text>
</comment>
<dbReference type="SFLD" id="SFLDG01129">
    <property type="entry name" value="C1.5:_HAD__Beta-PGM__Phosphata"/>
    <property type="match status" value="1"/>
</dbReference>
<dbReference type="SFLD" id="SFLDS00003">
    <property type="entry name" value="Haloacid_Dehalogenase"/>
    <property type="match status" value="1"/>
</dbReference>
<evidence type="ECO:0000313" key="1">
    <source>
        <dbReference type="EMBL" id="GLH95528.1"/>
    </source>
</evidence>
<gene>
    <name evidence="1" type="ORF">Pa4123_08000</name>
</gene>
<protein>
    <recommendedName>
        <fullName evidence="3">Haloacid dehalogenase</fullName>
    </recommendedName>
</protein>
<dbReference type="NCBIfam" id="TIGR01509">
    <property type="entry name" value="HAD-SF-IA-v3"/>
    <property type="match status" value="1"/>
</dbReference>
<dbReference type="PANTHER" id="PTHR46649:SF4">
    <property type="entry name" value="HALOACID DEHALOGENASE-LIKE HYDROLASE (HAD) SUPERFAMILY PROTEIN"/>
    <property type="match status" value="1"/>
</dbReference>
<dbReference type="Pfam" id="PF00702">
    <property type="entry name" value="Hydrolase"/>
    <property type="match status" value="1"/>
</dbReference>
<dbReference type="Gene3D" id="3.40.50.1000">
    <property type="entry name" value="HAD superfamily/HAD-like"/>
    <property type="match status" value="1"/>
</dbReference>
<accession>A0ABQ5QLF6</accession>
<dbReference type="InterPro" id="IPR006439">
    <property type="entry name" value="HAD-SF_hydro_IA"/>
</dbReference>
<dbReference type="PANTHER" id="PTHR46649">
    <property type="match status" value="1"/>
</dbReference>
<evidence type="ECO:0000313" key="2">
    <source>
        <dbReference type="Proteomes" id="UP001144280"/>
    </source>
</evidence>
<sequence>MPAYSAVLFDFFGTLTTSVRRGPLHAAVAQALGCDLSNLFAVLDQSFYARARGTYGSAEATLRWVCEQAGASPAAGRALRVAADFRLAAISADTQLRADAVDTLRALRQRGLRTAVVSDCTHELPALMPLLPVAPLLDAHAYSVEIGHCKPAPEIYLAACARLDVAPERCLYVGDGGSHELTGAARLGMTAVRLDAPDLASHLVFNADRQWSGPSVTALSELIGLVDRAPMSIG</sequence>
<organism evidence="1 2">
    <name type="scientific">Phytohabitans aurantiacus</name>
    <dbReference type="NCBI Taxonomy" id="3016789"/>
    <lineage>
        <taxon>Bacteria</taxon>
        <taxon>Bacillati</taxon>
        <taxon>Actinomycetota</taxon>
        <taxon>Actinomycetes</taxon>
        <taxon>Micromonosporales</taxon>
        <taxon>Micromonosporaceae</taxon>
    </lineage>
</organism>
<dbReference type="SUPFAM" id="SSF56784">
    <property type="entry name" value="HAD-like"/>
    <property type="match status" value="1"/>
</dbReference>
<name>A0ABQ5QLF6_9ACTN</name>
<keyword evidence="2" id="KW-1185">Reference proteome</keyword>
<evidence type="ECO:0008006" key="3">
    <source>
        <dbReference type="Google" id="ProtNLM"/>
    </source>
</evidence>
<dbReference type="InterPro" id="IPR036412">
    <property type="entry name" value="HAD-like_sf"/>
</dbReference>
<dbReference type="EMBL" id="BSDI01000003">
    <property type="protein sequence ID" value="GLH95528.1"/>
    <property type="molecule type" value="Genomic_DNA"/>
</dbReference>
<reference evidence="1" key="1">
    <citation type="submission" date="2022-12" db="EMBL/GenBank/DDBJ databases">
        <title>New Phytohabitans aurantiacus sp. RD004123 nov., an actinomycete isolated from soil.</title>
        <authorList>
            <person name="Triningsih D.W."/>
            <person name="Harunari E."/>
            <person name="Igarashi Y."/>
        </authorList>
    </citation>
    <scope>NUCLEOTIDE SEQUENCE</scope>
    <source>
        <strain evidence="1">RD004123</strain>
    </source>
</reference>
<dbReference type="InterPro" id="IPR023214">
    <property type="entry name" value="HAD_sf"/>
</dbReference>
<dbReference type="RefSeq" id="WP_281892548.1">
    <property type="nucleotide sequence ID" value="NZ_BSDI01000003.1"/>
</dbReference>
<dbReference type="Proteomes" id="UP001144280">
    <property type="component" value="Unassembled WGS sequence"/>
</dbReference>